<evidence type="ECO:0000256" key="1">
    <source>
        <dbReference type="SAM" id="MobiDB-lite"/>
    </source>
</evidence>
<feature type="compositionally biased region" description="Polar residues" evidence="1">
    <location>
        <begin position="69"/>
        <end position="78"/>
    </location>
</feature>
<keyword evidence="3" id="KW-1185">Reference proteome</keyword>
<feature type="compositionally biased region" description="Low complexity" evidence="1">
    <location>
        <begin position="41"/>
        <end position="50"/>
    </location>
</feature>
<evidence type="ECO:0000313" key="2">
    <source>
        <dbReference type="EMBL" id="KAF0509705.1"/>
    </source>
</evidence>
<comment type="caution">
    <text evidence="2">The sequence shown here is derived from an EMBL/GenBank/DDBJ whole genome shotgun (WGS) entry which is preliminary data.</text>
</comment>
<dbReference type="AlphaFoldDB" id="A0A8H4ALJ2"/>
<proteinExistence type="predicted"/>
<feature type="compositionally biased region" description="Pro residues" evidence="1">
    <location>
        <begin position="86"/>
        <end position="97"/>
    </location>
</feature>
<sequence>MFLKKKNKNQQRYNNYYQGIPLVIPQALTPAPQPIRPQIIRPQIPTIPNIPRRPPTPINIPRTPNQIQSDQSLQQRLNQYRGIANPAPPQPPNLAPRPRPRVPKKPKHLRKP</sequence>
<gene>
    <name evidence="2" type="ORF">F8M41_018541</name>
</gene>
<name>A0A8H4ALJ2_GIGMA</name>
<evidence type="ECO:0000313" key="3">
    <source>
        <dbReference type="Proteomes" id="UP000439903"/>
    </source>
</evidence>
<organism evidence="2 3">
    <name type="scientific">Gigaspora margarita</name>
    <dbReference type="NCBI Taxonomy" id="4874"/>
    <lineage>
        <taxon>Eukaryota</taxon>
        <taxon>Fungi</taxon>
        <taxon>Fungi incertae sedis</taxon>
        <taxon>Mucoromycota</taxon>
        <taxon>Glomeromycotina</taxon>
        <taxon>Glomeromycetes</taxon>
        <taxon>Diversisporales</taxon>
        <taxon>Gigasporaceae</taxon>
        <taxon>Gigaspora</taxon>
    </lineage>
</organism>
<feature type="region of interest" description="Disordered" evidence="1">
    <location>
        <begin position="41"/>
        <end position="112"/>
    </location>
</feature>
<dbReference type="EMBL" id="WTPW01000453">
    <property type="protein sequence ID" value="KAF0509705.1"/>
    <property type="molecule type" value="Genomic_DNA"/>
</dbReference>
<feature type="compositionally biased region" description="Low complexity" evidence="1">
    <location>
        <begin position="59"/>
        <end position="68"/>
    </location>
</feature>
<protein>
    <submittedName>
        <fullName evidence="2">Uncharacterized protein</fullName>
    </submittedName>
</protein>
<reference evidence="2 3" key="1">
    <citation type="journal article" date="2019" name="Environ. Microbiol.">
        <title>At the nexus of three kingdoms: the genome of the mycorrhizal fungus Gigaspora margarita provides insights into plant, endobacterial and fungal interactions.</title>
        <authorList>
            <person name="Venice F."/>
            <person name="Ghignone S."/>
            <person name="Salvioli di Fossalunga A."/>
            <person name="Amselem J."/>
            <person name="Novero M."/>
            <person name="Xianan X."/>
            <person name="Sedzielewska Toro K."/>
            <person name="Morin E."/>
            <person name="Lipzen A."/>
            <person name="Grigoriev I.V."/>
            <person name="Henrissat B."/>
            <person name="Martin F.M."/>
            <person name="Bonfante P."/>
        </authorList>
    </citation>
    <scope>NUCLEOTIDE SEQUENCE [LARGE SCALE GENOMIC DNA]</scope>
    <source>
        <strain evidence="2 3">BEG34</strain>
    </source>
</reference>
<feature type="compositionally biased region" description="Basic residues" evidence="1">
    <location>
        <begin position="98"/>
        <end position="112"/>
    </location>
</feature>
<accession>A0A8H4ALJ2</accession>
<dbReference type="Proteomes" id="UP000439903">
    <property type="component" value="Unassembled WGS sequence"/>
</dbReference>